<sequence>MLELALLGGGLLAAKIFGKKKKQKEPARGLEGIPYLSNRQALKVYGENGENVGGLSGLEGGKDVYQIITDMILEKINKNDDLPWRKPWSTDRYVMSNGDPVPRIPMNFVSHSKYRGINVFLLMMANRPHPFWMTFKQVSAKKGTIKKGAKSEIVVYYEMIYRDDKNKRITKAQYEASDNPNDKAYPILKYYRVFNGADIEGIDFGLTKVEGEKFENEAIESANNIVTGMPERPKISHGGERAYYSPTSDHVQMPYFDTFKIPQAYYSTLFHELVHSTVAPNRLDDPERTKGRKFGDKHYAEEELVAELGASFLCGDAGILFSTVNNTASYIKSWKDAIRHAMKQDEKWIVRTMHKAQAAADFIHGKKKGKQAFQPEYSPEYKKKKQPDNKPEEKAKKTPKPTPKPKPSPIPKKKPEAPKVDHLKMAKKFEAWAERLKKANAKTKQALEGYNRNTNKRLAQYNSKLFDYNQSKTLESYVTGLAKAWKENKVYALLQGVSPVASKKHLVPFLKSSETRNAGYHYYNVEGDQARFEKNFSYYQDYLKDAGIESDRRAKQAYHYLLSFSAVDPVDEHEKKQQKIRALEDQFRQSKQKGFFPTPLALVERMLNEANIANESKRILEPSAGLGHIAEGISKKHPNNYLKVIEMTPSLQKILKLKGFEVIGSDFLEHAKEYDYIIMNPPFEKLQDIDHVMHAYHNCLKDGGRIVSIMSESPFFNSQKKAKAFREFIEEIGGVAEKLPDDIFKGNDAFRKTGVKTRLVVIDKPTTSKKLSNSKQKEDAKLTEEQKIYLEKKRKVEVAVEAGRISKQKGESILKPYLAKAEKSKQTSMF</sequence>
<evidence type="ECO:0000256" key="2">
    <source>
        <dbReference type="ARBA" id="ARBA00022691"/>
    </source>
</evidence>
<dbReference type="Pfam" id="PF08401">
    <property type="entry name" value="ArdcN"/>
    <property type="match status" value="1"/>
</dbReference>
<evidence type="ECO:0000259" key="4">
    <source>
        <dbReference type="Pfam" id="PF05175"/>
    </source>
</evidence>
<evidence type="ECO:0000313" key="8">
    <source>
        <dbReference type="Proteomes" id="UP001185092"/>
    </source>
</evidence>
<evidence type="ECO:0000259" key="5">
    <source>
        <dbReference type="Pfam" id="PF08401"/>
    </source>
</evidence>
<dbReference type="InterPro" id="IPR002052">
    <property type="entry name" value="DNA_methylase_N6_adenine_CS"/>
</dbReference>
<proteinExistence type="predicted"/>
<feature type="domain" description="N-terminal" evidence="5">
    <location>
        <begin position="62"/>
        <end position="194"/>
    </location>
</feature>
<feature type="compositionally biased region" description="Pro residues" evidence="3">
    <location>
        <begin position="400"/>
        <end position="410"/>
    </location>
</feature>
<dbReference type="SUPFAM" id="SSF53335">
    <property type="entry name" value="S-adenosyl-L-methionine-dependent methyltransferases"/>
    <property type="match status" value="1"/>
</dbReference>
<keyword evidence="1" id="KW-0808">Transferase</keyword>
<name>A0AAE3XPY0_9BACT</name>
<dbReference type="GO" id="GO:0003697">
    <property type="term" value="F:single-stranded DNA binding"/>
    <property type="evidence" value="ECO:0007669"/>
    <property type="project" value="InterPro"/>
</dbReference>
<accession>A0AAE3XPY0</accession>
<feature type="region of interest" description="Disordered" evidence="3">
    <location>
        <begin position="361"/>
        <end position="421"/>
    </location>
</feature>
<dbReference type="CDD" id="cd02440">
    <property type="entry name" value="AdoMet_MTases"/>
    <property type="match status" value="1"/>
</dbReference>
<dbReference type="InterPro" id="IPR041459">
    <property type="entry name" value="MPTase-PolyVal"/>
</dbReference>
<dbReference type="Pfam" id="PF18818">
    <property type="entry name" value="MPTase-PolyVal"/>
    <property type="match status" value="1"/>
</dbReference>
<dbReference type="EMBL" id="JAVDQD010000006">
    <property type="protein sequence ID" value="MDR6240977.1"/>
    <property type="molecule type" value="Genomic_DNA"/>
</dbReference>
<evidence type="ECO:0000256" key="3">
    <source>
        <dbReference type="SAM" id="MobiDB-lite"/>
    </source>
</evidence>
<dbReference type="Proteomes" id="UP001185092">
    <property type="component" value="Unassembled WGS sequence"/>
</dbReference>
<gene>
    <name evidence="7" type="ORF">HNQ88_004053</name>
</gene>
<dbReference type="Gene3D" id="3.40.50.150">
    <property type="entry name" value="Vaccinia Virus protein VP39"/>
    <property type="match status" value="1"/>
</dbReference>
<comment type="caution">
    <text evidence="7">The sequence shown here is derived from an EMBL/GenBank/DDBJ whole genome shotgun (WGS) entry which is preliminary data.</text>
</comment>
<dbReference type="RefSeq" id="WP_309941383.1">
    <property type="nucleotide sequence ID" value="NZ_AP025305.1"/>
</dbReference>
<evidence type="ECO:0000313" key="7">
    <source>
        <dbReference type="EMBL" id="MDR6240977.1"/>
    </source>
</evidence>
<dbReference type="GO" id="GO:0032259">
    <property type="term" value="P:methylation"/>
    <property type="evidence" value="ECO:0007669"/>
    <property type="project" value="UniProtKB-KW"/>
</dbReference>
<dbReference type="AlphaFoldDB" id="A0AAE3XPY0"/>
<organism evidence="7 8">
    <name type="scientific">Aureibacter tunicatorum</name>
    <dbReference type="NCBI Taxonomy" id="866807"/>
    <lineage>
        <taxon>Bacteria</taxon>
        <taxon>Pseudomonadati</taxon>
        <taxon>Bacteroidota</taxon>
        <taxon>Cytophagia</taxon>
        <taxon>Cytophagales</taxon>
        <taxon>Persicobacteraceae</taxon>
        <taxon>Aureibacter</taxon>
    </lineage>
</organism>
<evidence type="ECO:0000256" key="1">
    <source>
        <dbReference type="ARBA" id="ARBA00022603"/>
    </source>
</evidence>
<dbReference type="InterPro" id="IPR029063">
    <property type="entry name" value="SAM-dependent_MTases_sf"/>
</dbReference>
<dbReference type="InterPro" id="IPR007848">
    <property type="entry name" value="Small_mtfrase_dom"/>
</dbReference>
<feature type="domain" description="Methyltransferase small" evidence="4">
    <location>
        <begin position="614"/>
        <end position="711"/>
    </location>
</feature>
<dbReference type="PROSITE" id="PS00092">
    <property type="entry name" value="N6_MTASE"/>
    <property type="match status" value="1"/>
</dbReference>
<reference evidence="7" key="1">
    <citation type="submission" date="2023-07" db="EMBL/GenBank/DDBJ databases">
        <title>Genomic Encyclopedia of Type Strains, Phase IV (KMG-IV): sequencing the most valuable type-strain genomes for metagenomic binning, comparative biology and taxonomic classification.</title>
        <authorList>
            <person name="Goeker M."/>
        </authorList>
    </citation>
    <scope>NUCLEOTIDE SEQUENCE</scope>
    <source>
        <strain evidence="7">DSM 26174</strain>
    </source>
</reference>
<keyword evidence="2" id="KW-0949">S-adenosyl-L-methionine</keyword>
<feature type="domain" description="Polyvalent protein metallopeptidase" evidence="6">
    <location>
        <begin position="234"/>
        <end position="351"/>
    </location>
</feature>
<protein>
    <submittedName>
        <fullName evidence="7">Antirestriction protein ArdC</fullName>
    </submittedName>
</protein>
<dbReference type="InterPro" id="IPR013610">
    <property type="entry name" value="ArdC_N"/>
</dbReference>
<evidence type="ECO:0000259" key="6">
    <source>
        <dbReference type="Pfam" id="PF18818"/>
    </source>
</evidence>
<dbReference type="GO" id="GO:0008170">
    <property type="term" value="F:N-methyltransferase activity"/>
    <property type="evidence" value="ECO:0007669"/>
    <property type="project" value="UniProtKB-ARBA"/>
</dbReference>
<feature type="compositionally biased region" description="Basic and acidic residues" evidence="3">
    <location>
        <begin position="386"/>
        <end position="396"/>
    </location>
</feature>
<keyword evidence="1" id="KW-0489">Methyltransferase</keyword>
<keyword evidence="8" id="KW-1185">Reference proteome</keyword>
<dbReference type="Pfam" id="PF05175">
    <property type="entry name" value="MTS"/>
    <property type="match status" value="1"/>
</dbReference>
<dbReference type="GO" id="GO:0008757">
    <property type="term" value="F:S-adenosylmethionine-dependent methyltransferase activity"/>
    <property type="evidence" value="ECO:0007669"/>
    <property type="project" value="UniProtKB-ARBA"/>
</dbReference>